<evidence type="ECO:0000256" key="2">
    <source>
        <dbReference type="SAM" id="Phobius"/>
    </source>
</evidence>
<feature type="region of interest" description="Disordered" evidence="1">
    <location>
        <begin position="21"/>
        <end position="47"/>
    </location>
</feature>
<dbReference type="Proteomes" id="UP000032300">
    <property type="component" value="Chromosome"/>
</dbReference>
<keyword evidence="2" id="KW-1133">Transmembrane helix</keyword>
<reference evidence="4 5" key="1">
    <citation type="journal article" date="2015" name="Int. J. Syst. Evol. Microbiol.">
        <title>Sphingomonas hengshuiensis sp. nov., isolated from lake wetland.</title>
        <authorList>
            <person name="Wei S."/>
            <person name="Wang T."/>
            <person name="Liu H."/>
            <person name="Zhang C."/>
            <person name="Guo J."/>
            <person name="Wang Q."/>
            <person name="Liang K."/>
            <person name="Zhang Z."/>
        </authorList>
    </citation>
    <scope>NUCLEOTIDE SEQUENCE [LARGE SCALE GENOMIC DNA]</scope>
    <source>
        <strain evidence="4 5">WHSC-8</strain>
    </source>
</reference>
<reference evidence="4 5" key="2">
    <citation type="submission" date="2015-02" db="EMBL/GenBank/DDBJ databases">
        <title>The complete genome of Sphingomonas hengshuiensis sp. WHSC-8 isolated from soil of Hengshui Lake.</title>
        <authorList>
            <person name="Wei S."/>
            <person name="Guo J."/>
            <person name="Su C."/>
            <person name="Wu R."/>
            <person name="Zhang Z."/>
            <person name="Liang K."/>
            <person name="Li H."/>
            <person name="Wang T."/>
            <person name="Liu H."/>
            <person name="Zhang C."/>
            <person name="Li Z."/>
            <person name="Wang Q."/>
            <person name="Meng J."/>
        </authorList>
    </citation>
    <scope>NUCLEOTIDE SEQUENCE [LARGE SCALE GENOMIC DNA]</scope>
    <source>
        <strain evidence="4 5">WHSC-8</strain>
    </source>
</reference>
<keyword evidence="5" id="KW-1185">Reference proteome</keyword>
<dbReference type="KEGG" id="sphi:TS85_15140"/>
<sequence length="83" mass="8141">MLFAPLAIVMAAPVMAAPKAPAATARATQSGTQAEPKPEDAPRRGRGKFWNAGGGLYVVAGLAALAGIVVLVADGGSSTPASP</sequence>
<dbReference type="EMBL" id="CP010836">
    <property type="protein sequence ID" value="AJP72827.1"/>
    <property type="molecule type" value="Genomic_DNA"/>
</dbReference>
<keyword evidence="2" id="KW-0472">Membrane</keyword>
<dbReference type="AlphaFoldDB" id="A0A7U4J9P6"/>
<organism evidence="4 5">
    <name type="scientific">Sphingomonas hengshuiensis</name>
    <dbReference type="NCBI Taxonomy" id="1609977"/>
    <lineage>
        <taxon>Bacteria</taxon>
        <taxon>Pseudomonadati</taxon>
        <taxon>Pseudomonadota</taxon>
        <taxon>Alphaproteobacteria</taxon>
        <taxon>Sphingomonadales</taxon>
        <taxon>Sphingomonadaceae</taxon>
        <taxon>Sphingomonas</taxon>
    </lineage>
</organism>
<evidence type="ECO:0000256" key="1">
    <source>
        <dbReference type="SAM" id="MobiDB-lite"/>
    </source>
</evidence>
<feature type="chain" id="PRO_5031091962" evidence="3">
    <location>
        <begin position="17"/>
        <end position="83"/>
    </location>
</feature>
<keyword evidence="2" id="KW-0812">Transmembrane</keyword>
<evidence type="ECO:0000313" key="5">
    <source>
        <dbReference type="Proteomes" id="UP000032300"/>
    </source>
</evidence>
<evidence type="ECO:0000256" key="3">
    <source>
        <dbReference type="SAM" id="SignalP"/>
    </source>
</evidence>
<gene>
    <name evidence="4" type="ORF">TS85_15140</name>
</gene>
<feature type="signal peptide" evidence="3">
    <location>
        <begin position="1"/>
        <end position="16"/>
    </location>
</feature>
<keyword evidence="3" id="KW-0732">Signal</keyword>
<name>A0A7U4J9P6_9SPHN</name>
<accession>A0A7U4J9P6</accession>
<proteinExistence type="predicted"/>
<protein>
    <submittedName>
        <fullName evidence="4">Uncharacterized protein</fullName>
    </submittedName>
</protein>
<feature type="transmembrane region" description="Helical" evidence="2">
    <location>
        <begin position="54"/>
        <end position="73"/>
    </location>
</feature>
<evidence type="ECO:0000313" key="4">
    <source>
        <dbReference type="EMBL" id="AJP72827.1"/>
    </source>
</evidence>